<gene>
    <name evidence="1" type="ORF">MNBD_ALPHA06-301</name>
</gene>
<organism evidence="1">
    <name type="scientific">hydrothermal vent metagenome</name>
    <dbReference type="NCBI Taxonomy" id="652676"/>
    <lineage>
        <taxon>unclassified sequences</taxon>
        <taxon>metagenomes</taxon>
        <taxon>ecological metagenomes</taxon>
    </lineage>
</organism>
<dbReference type="EMBL" id="UOEE01000096">
    <property type="protein sequence ID" value="VAV89848.1"/>
    <property type="molecule type" value="Genomic_DNA"/>
</dbReference>
<name>A0A3B0RNP9_9ZZZZ</name>
<accession>A0A3B0RNP9</accession>
<proteinExistence type="predicted"/>
<protein>
    <submittedName>
        <fullName evidence="1">Uncharacterized protein</fullName>
    </submittedName>
</protein>
<reference evidence="1" key="1">
    <citation type="submission" date="2018-06" db="EMBL/GenBank/DDBJ databases">
        <authorList>
            <person name="Zhirakovskaya E."/>
        </authorList>
    </citation>
    <scope>NUCLEOTIDE SEQUENCE</scope>
</reference>
<evidence type="ECO:0000313" key="1">
    <source>
        <dbReference type="EMBL" id="VAV89848.1"/>
    </source>
</evidence>
<dbReference type="AlphaFoldDB" id="A0A3B0RNP9"/>
<sequence>MMYFDDCLSIDHEVVISLQQMQFCFSCLDR</sequence>